<reference evidence="3 4" key="1">
    <citation type="journal article" date="2015" name="Stand. Genomic Sci.">
        <title>Genomic Encyclopedia of Bacterial and Archaeal Type Strains, Phase III: the genomes of soil and plant-associated and newly described type strains.</title>
        <authorList>
            <person name="Whitman W.B."/>
            <person name="Woyke T."/>
            <person name="Klenk H.P."/>
            <person name="Zhou Y."/>
            <person name="Lilburn T.G."/>
            <person name="Beck B.J."/>
            <person name="De Vos P."/>
            <person name="Vandamme P."/>
            <person name="Eisen J.A."/>
            <person name="Garrity G."/>
            <person name="Hugenholtz P."/>
            <person name="Kyrpides N.C."/>
        </authorList>
    </citation>
    <scope>NUCLEOTIDE SEQUENCE [LARGE SCALE GENOMIC DNA]</scope>
    <source>
        <strain evidence="3 4">ASC-9842</strain>
    </source>
</reference>
<dbReference type="Proteomes" id="UP000291078">
    <property type="component" value="Unassembled WGS sequence"/>
</dbReference>
<feature type="signal peptide" evidence="2">
    <location>
        <begin position="1"/>
        <end position="25"/>
    </location>
</feature>
<feature type="region of interest" description="Disordered" evidence="1">
    <location>
        <begin position="93"/>
        <end position="112"/>
    </location>
</feature>
<evidence type="ECO:0000256" key="2">
    <source>
        <dbReference type="SAM" id="SignalP"/>
    </source>
</evidence>
<keyword evidence="4" id="KW-1185">Reference proteome</keyword>
<dbReference type="RefSeq" id="WP_130393864.1">
    <property type="nucleotide sequence ID" value="NZ_SGXM01000012.1"/>
</dbReference>
<keyword evidence="2" id="KW-0732">Signal</keyword>
<dbReference type="OrthoDB" id="8797260at2"/>
<name>A0A4Q7R931_9BURK</name>
<gene>
    <name evidence="3" type="ORF">EV147_4977</name>
</gene>
<organism evidence="3 4">
    <name type="scientific">Cupriavidus agavae</name>
    <dbReference type="NCBI Taxonomy" id="1001822"/>
    <lineage>
        <taxon>Bacteria</taxon>
        <taxon>Pseudomonadati</taxon>
        <taxon>Pseudomonadota</taxon>
        <taxon>Betaproteobacteria</taxon>
        <taxon>Burkholderiales</taxon>
        <taxon>Burkholderiaceae</taxon>
        <taxon>Cupriavidus</taxon>
    </lineage>
</organism>
<accession>A0A4Q7R931</accession>
<comment type="caution">
    <text evidence="3">The sequence shown here is derived from an EMBL/GenBank/DDBJ whole genome shotgun (WGS) entry which is preliminary data.</text>
</comment>
<dbReference type="EMBL" id="SGXM01000012">
    <property type="protein sequence ID" value="RZT29346.1"/>
    <property type="molecule type" value="Genomic_DNA"/>
</dbReference>
<dbReference type="InterPro" id="IPR022053">
    <property type="entry name" value="DUF3613"/>
</dbReference>
<proteinExistence type="predicted"/>
<evidence type="ECO:0000256" key="1">
    <source>
        <dbReference type="SAM" id="MobiDB-lite"/>
    </source>
</evidence>
<evidence type="ECO:0000313" key="4">
    <source>
        <dbReference type="Proteomes" id="UP000291078"/>
    </source>
</evidence>
<evidence type="ECO:0000313" key="3">
    <source>
        <dbReference type="EMBL" id="RZT29346.1"/>
    </source>
</evidence>
<sequence length="112" mass="11450">MTLVHSLVRASVALALAAVSLTAFAQAGAGQPPGPQRPNAVPVGDATRNLLAIQRSGTQAGPLQPLTGEQAALSYARYMQSFQYPLPEFYTSQATGSPLRGGGGGAQSLNGR</sequence>
<dbReference type="AlphaFoldDB" id="A0A4Q7R931"/>
<dbReference type="Pfam" id="PF12266">
    <property type="entry name" value="DUF3613"/>
    <property type="match status" value="1"/>
</dbReference>
<protein>
    <submittedName>
        <fullName evidence="3">Uncharacterized protein DUF3613</fullName>
    </submittedName>
</protein>
<feature type="chain" id="PRO_5020802944" evidence="2">
    <location>
        <begin position="26"/>
        <end position="112"/>
    </location>
</feature>